<dbReference type="EMBL" id="CP029556">
    <property type="protein sequence ID" value="AXA83515.1"/>
    <property type="molecule type" value="Genomic_DNA"/>
</dbReference>
<feature type="transmembrane region" description="Helical" evidence="1">
    <location>
        <begin position="21"/>
        <end position="43"/>
    </location>
</feature>
<gene>
    <name evidence="2" type="ORF">DCD74_01335</name>
</gene>
<reference evidence="3" key="1">
    <citation type="submission" date="2018-05" db="EMBL/GenBank/DDBJ databases">
        <title>Luteimonas pekinense sp. nov., isolated from human Meibomian gland secretions, Beijing, China.</title>
        <authorList>
            <person name="Wen T."/>
            <person name="Bai H."/>
            <person name="Lv H."/>
        </authorList>
    </citation>
    <scope>NUCLEOTIDE SEQUENCE [LARGE SCALE GENOMIC DNA]</scope>
    <source>
        <strain evidence="3">83-4</strain>
    </source>
</reference>
<dbReference type="KEGG" id="lue:DCD74_01335"/>
<evidence type="ECO:0000256" key="1">
    <source>
        <dbReference type="SAM" id="Phobius"/>
    </source>
</evidence>
<name>A0A344J3A5_9GAMM</name>
<keyword evidence="3" id="KW-1185">Reference proteome</keyword>
<organism evidence="2 3">
    <name type="scientific">Solilutibacter oculi</name>
    <dbReference type="NCBI Taxonomy" id="2698682"/>
    <lineage>
        <taxon>Bacteria</taxon>
        <taxon>Pseudomonadati</taxon>
        <taxon>Pseudomonadota</taxon>
        <taxon>Gammaproteobacteria</taxon>
        <taxon>Lysobacterales</taxon>
        <taxon>Lysobacteraceae</taxon>
        <taxon>Solilutibacter</taxon>
    </lineage>
</organism>
<dbReference type="Proteomes" id="UP000251842">
    <property type="component" value="Chromosome"/>
</dbReference>
<dbReference type="OrthoDB" id="5975450at2"/>
<keyword evidence="1" id="KW-0812">Transmembrane</keyword>
<keyword evidence="1" id="KW-1133">Transmembrane helix</keyword>
<accession>A0A344J3A5</accession>
<protein>
    <submittedName>
        <fullName evidence="2">Uncharacterized protein</fullName>
    </submittedName>
</protein>
<dbReference type="RefSeq" id="WP_112925737.1">
    <property type="nucleotide sequence ID" value="NZ_CP029556.1"/>
</dbReference>
<dbReference type="AlphaFoldDB" id="A0A344J3A5"/>
<feature type="transmembrane region" description="Helical" evidence="1">
    <location>
        <begin position="113"/>
        <end position="143"/>
    </location>
</feature>
<feature type="transmembrane region" description="Helical" evidence="1">
    <location>
        <begin position="49"/>
        <end position="67"/>
    </location>
</feature>
<keyword evidence="1" id="KW-0472">Membrane</keyword>
<sequence length="145" mass="15497">MSVTPRHGAPGRPSLRTHLLFLPWLLVAAAGIAAAWVLIALYLGRPLNGFAFLVAADMWLVVRLAKLPRGIARGLWAAAGTALGIVLAIWWTVASRVGIEMGLPPWEGIPLMGAGFAWLLAQMTYTPLEWAMFATATVLAGVLGR</sequence>
<evidence type="ECO:0000313" key="3">
    <source>
        <dbReference type="Proteomes" id="UP000251842"/>
    </source>
</evidence>
<feature type="transmembrane region" description="Helical" evidence="1">
    <location>
        <begin position="74"/>
        <end position="93"/>
    </location>
</feature>
<proteinExistence type="predicted"/>
<evidence type="ECO:0000313" key="2">
    <source>
        <dbReference type="EMBL" id="AXA83515.1"/>
    </source>
</evidence>